<organism evidence="1">
    <name type="scientific">Nothobranchius rachovii</name>
    <name type="common">bluefin notho</name>
    <dbReference type="NCBI Taxonomy" id="451742"/>
    <lineage>
        <taxon>Eukaryota</taxon>
        <taxon>Metazoa</taxon>
        <taxon>Chordata</taxon>
        <taxon>Craniata</taxon>
        <taxon>Vertebrata</taxon>
        <taxon>Euteleostomi</taxon>
        <taxon>Actinopterygii</taxon>
        <taxon>Neopterygii</taxon>
        <taxon>Teleostei</taxon>
        <taxon>Neoteleostei</taxon>
        <taxon>Acanthomorphata</taxon>
        <taxon>Ovalentaria</taxon>
        <taxon>Atherinomorphae</taxon>
        <taxon>Cyprinodontiformes</taxon>
        <taxon>Nothobranchiidae</taxon>
        <taxon>Nothobranchius</taxon>
    </lineage>
</organism>
<dbReference type="AlphaFoldDB" id="A0A1A8P567"/>
<reference evidence="1" key="1">
    <citation type="submission" date="2016-05" db="EMBL/GenBank/DDBJ databases">
        <authorList>
            <person name="Lavstsen T."/>
            <person name="Jespersen J.S."/>
        </authorList>
    </citation>
    <scope>NUCLEOTIDE SEQUENCE</scope>
    <source>
        <tissue evidence="1">Brain</tissue>
    </source>
</reference>
<name>A0A1A8P567_9TELE</name>
<feature type="non-terminal residue" evidence="1">
    <location>
        <position position="1"/>
    </location>
</feature>
<sequence length="90" mass="10233">PMGCTGWRRPAASVEHIWDTCSMMVQDPQENVTALTQLHWLFSTKTTAAPPPPSLRVKQPVALRMMERLNPERKQHRPIIKSLVMCALDV</sequence>
<reference evidence="1" key="2">
    <citation type="submission" date="2016-06" db="EMBL/GenBank/DDBJ databases">
        <title>The genome of a short-lived fish provides insights into sex chromosome evolution and the genetic control of aging.</title>
        <authorList>
            <person name="Reichwald K."/>
            <person name="Felder M."/>
            <person name="Petzold A."/>
            <person name="Koch P."/>
            <person name="Groth M."/>
            <person name="Platzer M."/>
        </authorList>
    </citation>
    <scope>NUCLEOTIDE SEQUENCE</scope>
    <source>
        <tissue evidence="1">Brain</tissue>
    </source>
</reference>
<proteinExistence type="predicted"/>
<evidence type="ECO:0000313" key="1">
    <source>
        <dbReference type="EMBL" id="SBR76455.1"/>
    </source>
</evidence>
<gene>
    <name evidence="1" type="primary">MSRB3</name>
</gene>
<dbReference type="EMBL" id="HAEI01001505">
    <property type="protein sequence ID" value="SBR76455.1"/>
    <property type="molecule type" value="Transcribed_RNA"/>
</dbReference>
<accession>A0A1A8P567</accession>
<protein>
    <submittedName>
        <fullName evidence="1">Methionine sulfoxide reductase B3</fullName>
    </submittedName>
</protein>